<protein>
    <recommendedName>
        <fullName evidence="3">CDAN1-interacting nuclease 1</fullName>
    </recommendedName>
</protein>
<comment type="caution">
    <text evidence="1">The sequence shown here is derived from an EMBL/GenBank/DDBJ whole genome shotgun (WGS) entry which is preliminary data.</text>
</comment>
<name>A0ABD3QB26_9STRA</name>
<keyword evidence="2" id="KW-1185">Reference proteome</keyword>
<proteinExistence type="predicted"/>
<dbReference type="Proteomes" id="UP001516023">
    <property type="component" value="Unassembled WGS sequence"/>
</dbReference>
<dbReference type="EMBL" id="JABMIG020000061">
    <property type="protein sequence ID" value="KAL3796716.1"/>
    <property type="molecule type" value="Genomic_DNA"/>
</dbReference>
<organism evidence="1 2">
    <name type="scientific">Cyclotella cryptica</name>
    <dbReference type="NCBI Taxonomy" id="29204"/>
    <lineage>
        <taxon>Eukaryota</taxon>
        <taxon>Sar</taxon>
        <taxon>Stramenopiles</taxon>
        <taxon>Ochrophyta</taxon>
        <taxon>Bacillariophyta</taxon>
        <taxon>Coscinodiscophyceae</taxon>
        <taxon>Thalassiosirophycidae</taxon>
        <taxon>Stephanodiscales</taxon>
        <taxon>Stephanodiscaceae</taxon>
        <taxon>Cyclotella</taxon>
    </lineage>
</organism>
<evidence type="ECO:0000313" key="2">
    <source>
        <dbReference type="Proteomes" id="UP001516023"/>
    </source>
</evidence>
<evidence type="ECO:0008006" key="3">
    <source>
        <dbReference type="Google" id="ProtNLM"/>
    </source>
</evidence>
<dbReference type="AlphaFoldDB" id="A0ABD3QB26"/>
<dbReference type="InterPro" id="IPR029404">
    <property type="entry name" value="CDIN1"/>
</dbReference>
<sequence>MSTAETHTDPLWINWACEKVVPSQKCERKVMAALHRKGEWGRGRDLPTTRLNEIQNACDKNDMTLYQALSLRRTLLRSFKGGMKRVTHSDAMGGSRGQQAIASLFEEALVSFLSSCFEDQVNAKVFITEADLLAEIKKGSRPPGPTPDILFLRPVSNNGRLVKWIDAKMYYASASFANHKNIPNGKLKRIAERYSAFYGGEGAFVFGQGFCASLQDIVKSALLLDATPLDMTAVNDFQNSQLTMEQLLKI</sequence>
<dbReference type="Pfam" id="PF14811">
    <property type="entry name" value="TPD"/>
    <property type="match status" value="1"/>
</dbReference>
<gene>
    <name evidence="1" type="ORF">HJC23_010016</name>
</gene>
<evidence type="ECO:0000313" key="1">
    <source>
        <dbReference type="EMBL" id="KAL3796716.1"/>
    </source>
</evidence>
<reference evidence="1 2" key="1">
    <citation type="journal article" date="2020" name="G3 (Bethesda)">
        <title>Improved Reference Genome for Cyclotella cryptica CCMP332, a Model for Cell Wall Morphogenesis, Salinity Adaptation, and Lipid Production in Diatoms (Bacillariophyta).</title>
        <authorList>
            <person name="Roberts W.R."/>
            <person name="Downey K.M."/>
            <person name="Ruck E.C."/>
            <person name="Traller J.C."/>
            <person name="Alverson A.J."/>
        </authorList>
    </citation>
    <scope>NUCLEOTIDE SEQUENCE [LARGE SCALE GENOMIC DNA]</scope>
    <source>
        <strain evidence="1 2">CCMP332</strain>
    </source>
</reference>
<accession>A0ABD3QB26</accession>